<dbReference type="NCBIfam" id="NF004679">
    <property type="entry name" value="PRK06019.1-5"/>
    <property type="match status" value="1"/>
</dbReference>
<dbReference type="InterPro" id="IPR011761">
    <property type="entry name" value="ATP-grasp"/>
</dbReference>
<comment type="similarity">
    <text evidence="5 6">Belongs to the PurK/PurT family.</text>
</comment>
<dbReference type="PANTHER" id="PTHR11609">
    <property type="entry name" value="PURINE BIOSYNTHESIS PROTEIN 6/7, PUR6/7"/>
    <property type="match status" value="1"/>
</dbReference>
<feature type="binding site" evidence="5">
    <location>
        <begin position="156"/>
        <end position="162"/>
    </location>
    <ligand>
        <name>ATP</name>
        <dbReference type="ChEBI" id="CHEBI:30616"/>
    </ligand>
</feature>
<dbReference type="Pfam" id="PF22660">
    <property type="entry name" value="RS_preATP-grasp-like"/>
    <property type="match status" value="1"/>
</dbReference>
<evidence type="ECO:0000256" key="2">
    <source>
        <dbReference type="ARBA" id="ARBA00022741"/>
    </source>
</evidence>
<keyword evidence="2 5" id="KW-0547">Nucleotide-binding</keyword>
<dbReference type="AlphaFoldDB" id="A0A1Y6C1Z2"/>
<dbReference type="GO" id="GO:0046872">
    <property type="term" value="F:metal ion binding"/>
    <property type="evidence" value="ECO:0007669"/>
    <property type="project" value="InterPro"/>
</dbReference>
<evidence type="ECO:0000256" key="1">
    <source>
        <dbReference type="ARBA" id="ARBA00022598"/>
    </source>
</evidence>
<dbReference type="EC" id="6.3.4.18" evidence="5 6"/>
<dbReference type="InterPro" id="IPR011054">
    <property type="entry name" value="Rudment_hybrid_motif"/>
</dbReference>
<evidence type="ECO:0000256" key="5">
    <source>
        <dbReference type="HAMAP-Rule" id="MF_01928"/>
    </source>
</evidence>
<dbReference type="GO" id="GO:0006189">
    <property type="term" value="P:'de novo' IMP biosynthetic process"/>
    <property type="evidence" value="ECO:0007669"/>
    <property type="project" value="UniProtKB-UniRule"/>
</dbReference>
<dbReference type="InterPro" id="IPR003135">
    <property type="entry name" value="ATP-grasp_carboxylate-amine"/>
</dbReference>
<dbReference type="Gene3D" id="3.30.1490.20">
    <property type="entry name" value="ATP-grasp fold, A domain"/>
    <property type="match status" value="1"/>
</dbReference>
<evidence type="ECO:0000259" key="7">
    <source>
        <dbReference type="PROSITE" id="PS50975"/>
    </source>
</evidence>
<dbReference type="FunFam" id="3.30.470.20:FF:000029">
    <property type="entry name" value="N5-carboxyaminoimidazole ribonucleotide synthase"/>
    <property type="match status" value="1"/>
</dbReference>
<dbReference type="SUPFAM" id="SSF52440">
    <property type="entry name" value="PreATP-grasp domain"/>
    <property type="match status" value="1"/>
</dbReference>
<evidence type="ECO:0000313" key="8">
    <source>
        <dbReference type="EMBL" id="SMF32442.1"/>
    </source>
</evidence>
<dbReference type="GO" id="GO:0005829">
    <property type="term" value="C:cytosol"/>
    <property type="evidence" value="ECO:0007669"/>
    <property type="project" value="TreeGrafter"/>
</dbReference>
<feature type="binding site" evidence="5">
    <location>
        <begin position="275"/>
        <end position="276"/>
    </location>
    <ligand>
        <name>ATP</name>
        <dbReference type="ChEBI" id="CHEBI:30616"/>
    </ligand>
</feature>
<organism evidence="8 9">
    <name type="scientific">Tistlia consotensis USBA 355</name>
    <dbReference type="NCBI Taxonomy" id="560819"/>
    <lineage>
        <taxon>Bacteria</taxon>
        <taxon>Pseudomonadati</taxon>
        <taxon>Pseudomonadota</taxon>
        <taxon>Alphaproteobacteria</taxon>
        <taxon>Rhodospirillales</taxon>
        <taxon>Rhodovibrionaceae</taxon>
        <taxon>Tistlia</taxon>
    </lineage>
</organism>
<dbReference type="PROSITE" id="PS50975">
    <property type="entry name" value="ATP_GRASP"/>
    <property type="match status" value="1"/>
</dbReference>
<dbReference type="UniPathway" id="UPA00074">
    <property type="reaction ID" value="UER00942"/>
</dbReference>
<keyword evidence="9" id="KW-1185">Reference proteome</keyword>
<dbReference type="GO" id="GO:0034028">
    <property type="term" value="F:5-(carboxyamino)imidazole ribonucleotide synthase activity"/>
    <property type="evidence" value="ECO:0007669"/>
    <property type="project" value="UniProtKB-UniRule"/>
</dbReference>
<dbReference type="GO" id="GO:0004638">
    <property type="term" value="F:phosphoribosylaminoimidazole carboxylase activity"/>
    <property type="evidence" value="ECO:0007669"/>
    <property type="project" value="InterPro"/>
</dbReference>
<feature type="binding site" evidence="5">
    <location>
        <position position="221"/>
    </location>
    <ligand>
        <name>ATP</name>
        <dbReference type="ChEBI" id="CHEBI:30616"/>
    </ligand>
</feature>
<evidence type="ECO:0000256" key="3">
    <source>
        <dbReference type="ARBA" id="ARBA00022755"/>
    </source>
</evidence>
<evidence type="ECO:0000256" key="4">
    <source>
        <dbReference type="ARBA" id="ARBA00022840"/>
    </source>
</evidence>
<dbReference type="EMBL" id="FWZX01000011">
    <property type="protein sequence ID" value="SMF32442.1"/>
    <property type="molecule type" value="Genomic_DNA"/>
</dbReference>
<dbReference type="RefSeq" id="WP_085123417.1">
    <property type="nucleotide sequence ID" value="NZ_FWZX01000011.1"/>
</dbReference>
<evidence type="ECO:0000313" key="9">
    <source>
        <dbReference type="Proteomes" id="UP000192917"/>
    </source>
</evidence>
<dbReference type="InterPro" id="IPR013815">
    <property type="entry name" value="ATP_grasp_subdomain_1"/>
</dbReference>
<dbReference type="HAMAP" id="MF_01928">
    <property type="entry name" value="PurK"/>
    <property type="match status" value="1"/>
</dbReference>
<keyword evidence="4 5" id="KW-0067">ATP-binding</keyword>
<comment type="subunit">
    <text evidence="5 6">Homodimer.</text>
</comment>
<reference evidence="8 9" key="1">
    <citation type="submission" date="2017-04" db="EMBL/GenBank/DDBJ databases">
        <authorList>
            <person name="Afonso C.L."/>
            <person name="Miller P.J."/>
            <person name="Scott M.A."/>
            <person name="Spackman E."/>
            <person name="Goraichik I."/>
            <person name="Dimitrov K.M."/>
            <person name="Suarez D.L."/>
            <person name="Swayne D.E."/>
        </authorList>
    </citation>
    <scope>NUCLEOTIDE SEQUENCE [LARGE SCALE GENOMIC DNA]</scope>
    <source>
        <strain evidence="8 9">USBA 355</strain>
    </source>
</reference>
<dbReference type="SUPFAM" id="SSF56059">
    <property type="entry name" value="Glutathione synthetase ATP-binding domain-like"/>
    <property type="match status" value="1"/>
</dbReference>
<sequence>MPRARKAPIAPGATVGILGSGQLGRMIALDAARLGYRSHVFGPGADDPAMQVTNRATAAAYDDEAALAAFAAACDVITYEFENVPYATAAFLADRALVRPGPKVLQICQDRLREKDFCNSIGAPTTRYVEVGGPEAVARELRELGAPAILKSAVMGYDGKGQVLVKADSDPKAAWEQMAGHAPDAIGILEALVDFRMEISVIAARGLDGQIMTYVPVENRHRHHILDETLAPARLPPALSDKAEGLARLIAEKLELVGLVAVEMFVTSDDRILINELAPRPHNSGHWTIDACVTSQFEQLVRAVCGLPLGSTQRHADAIMKNLMGDEVSRWLDAVGEPNSKLHLYGKAEPRPGRKMGHVTRLLPKREG</sequence>
<dbReference type="InterPro" id="IPR054350">
    <property type="entry name" value="PurT/PurK_preATP-grasp"/>
</dbReference>
<feature type="binding site" evidence="5">
    <location>
        <position position="111"/>
    </location>
    <ligand>
        <name>ATP</name>
        <dbReference type="ChEBI" id="CHEBI:30616"/>
    </ligand>
</feature>
<dbReference type="Pfam" id="PF17769">
    <property type="entry name" value="PurK_C"/>
    <property type="match status" value="1"/>
</dbReference>
<dbReference type="InterPro" id="IPR016185">
    <property type="entry name" value="PreATP-grasp_dom_sf"/>
</dbReference>
<evidence type="ECO:0000256" key="6">
    <source>
        <dbReference type="RuleBase" id="RU361200"/>
    </source>
</evidence>
<dbReference type="GO" id="GO:0005524">
    <property type="term" value="F:ATP binding"/>
    <property type="evidence" value="ECO:0007669"/>
    <property type="project" value="UniProtKB-UniRule"/>
</dbReference>
<proteinExistence type="inferred from homology"/>
<dbReference type="InterPro" id="IPR005875">
    <property type="entry name" value="PurK"/>
</dbReference>
<dbReference type="NCBIfam" id="NF004676">
    <property type="entry name" value="PRK06019.1-2"/>
    <property type="match status" value="1"/>
</dbReference>
<feature type="domain" description="ATP-grasp" evidence="7">
    <location>
        <begin position="115"/>
        <end position="305"/>
    </location>
</feature>
<dbReference type="SUPFAM" id="SSF51246">
    <property type="entry name" value="Rudiment single hybrid motif"/>
    <property type="match status" value="1"/>
</dbReference>
<comment type="function">
    <text evidence="5">Catalyzes the ATP-dependent conversion of 5-aminoimidazole ribonucleotide (AIR) and HCO(3)(-) to N5-carboxyaminoimidazole ribonucleotide (N5-CAIR).</text>
</comment>
<dbReference type="STRING" id="560819.SAMN05428998_11137"/>
<comment type="pathway">
    <text evidence="5 6">Purine metabolism; IMP biosynthesis via de novo pathway; 5-amino-1-(5-phospho-D-ribosyl)imidazole-4-carboxylate from 5-amino-1-(5-phospho-D-ribosyl)imidazole (N5-CAIR route): step 1/2.</text>
</comment>
<keyword evidence="3 5" id="KW-0658">Purine biosynthesis</keyword>
<comment type="catalytic activity">
    <reaction evidence="5 6">
        <text>5-amino-1-(5-phospho-beta-D-ribosyl)imidazole + hydrogencarbonate + ATP = 5-carboxyamino-1-(5-phospho-D-ribosyl)imidazole + ADP + phosphate + 2 H(+)</text>
        <dbReference type="Rhea" id="RHEA:19317"/>
        <dbReference type="ChEBI" id="CHEBI:15378"/>
        <dbReference type="ChEBI" id="CHEBI:17544"/>
        <dbReference type="ChEBI" id="CHEBI:30616"/>
        <dbReference type="ChEBI" id="CHEBI:43474"/>
        <dbReference type="ChEBI" id="CHEBI:58730"/>
        <dbReference type="ChEBI" id="CHEBI:137981"/>
        <dbReference type="ChEBI" id="CHEBI:456216"/>
        <dbReference type="EC" id="6.3.4.18"/>
    </reaction>
</comment>
<feature type="binding site" evidence="5">
    <location>
        <begin position="190"/>
        <end position="193"/>
    </location>
    <ligand>
        <name>ATP</name>
        <dbReference type="ChEBI" id="CHEBI:30616"/>
    </ligand>
</feature>
<dbReference type="FunFam" id="3.40.50.20:FF:000016">
    <property type="entry name" value="N5-carboxyaminoimidazole ribonucleotide synthase"/>
    <property type="match status" value="1"/>
</dbReference>
<accession>A0A1Y6C1Z2</accession>
<protein>
    <recommendedName>
        <fullName evidence="5 6">N5-carboxyaminoimidazole ribonucleotide synthase</fullName>
        <shortName evidence="5 6">N5-CAIR synthase</shortName>
        <ecNumber evidence="5 6">6.3.4.18</ecNumber>
    </recommendedName>
    <alternativeName>
        <fullName evidence="5 6">5-(carboxyamino)imidazole ribonucleotide synthetase</fullName>
    </alternativeName>
</protein>
<dbReference type="PANTHER" id="PTHR11609:SF5">
    <property type="entry name" value="PHOSPHORIBOSYLAMINOIMIDAZOLE CARBOXYLASE"/>
    <property type="match status" value="1"/>
</dbReference>
<feature type="binding site" evidence="5">
    <location>
        <position position="198"/>
    </location>
    <ligand>
        <name>ATP</name>
        <dbReference type="ChEBI" id="CHEBI:30616"/>
    </ligand>
</feature>
<keyword evidence="1 5" id="KW-0436">Ligase</keyword>
<dbReference type="Proteomes" id="UP000192917">
    <property type="component" value="Unassembled WGS sequence"/>
</dbReference>
<dbReference type="Pfam" id="PF02222">
    <property type="entry name" value="ATP-grasp"/>
    <property type="match status" value="1"/>
</dbReference>
<name>A0A1Y6C1Z2_9PROT</name>
<comment type="function">
    <text evidence="6">Catalyzes the ATP-dependent conversion of 5-aminoimidazole ribonucleotide (AIR) and HCO(3)- to N5-carboxyaminoimidazole ribonucleotide (N5-CAIR).</text>
</comment>
<dbReference type="NCBIfam" id="TIGR01161">
    <property type="entry name" value="purK"/>
    <property type="match status" value="1"/>
</dbReference>
<dbReference type="Gene3D" id="3.40.50.20">
    <property type="match status" value="1"/>
</dbReference>
<dbReference type="Gene3D" id="3.30.470.20">
    <property type="entry name" value="ATP-grasp fold, B domain"/>
    <property type="match status" value="1"/>
</dbReference>
<dbReference type="InterPro" id="IPR040686">
    <property type="entry name" value="PurK_C"/>
</dbReference>
<gene>
    <name evidence="5 6" type="primary">purK</name>
    <name evidence="8" type="ORF">SAMN05428998_11137</name>
</gene>
<feature type="binding site" evidence="5">
    <location>
        <position position="151"/>
    </location>
    <ligand>
        <name>ATP</name>
        <dbReference type="ChEBI" id="CHEBI:30616"/>
    </ligand>
</feature>
<dbReference type="NCBIfam" id="NF004675">
    <property type="entry name" value="PRK06019.1-1"/>
    <property type="match status" value="1"/>
</dbReference>